<evidence type="ECO:0000256" key="10">
    <source>
        <dbReference type="ARBA" id="ARBA00022753"/>
    </source>
</evidence>
<dbReference type="GO" id="GO:0034496">
    <property type="term" value="P:multivesicular body membrane disassembly"/>
    <property type="evidence" value="ECO:0007669"/>
    <property type="project" value="TreeGrafter"/>
</dbReference>
<dbReference type="OrthoDB" id="58570at2759"/>
<reference evidence="22 23" key="1">
    <citation type="submission" date="2016-08" db="EMBL/GenBank/DDBJ databases">
        <title>Whole genome shotgun sequence of Pichia membranifaciens KS47-1.</title>
        <authorList>
            <person name="Konishi M."/>
            <person name="Ishida M."/>
            <person name="Arakawa T."/>
            <person name="Kato Y."/>
            <person name="Horiuchi J."/>
        </authorList>
    </citation>
    <scope>NUCLEOTIDE SEQUENCE [LARGE SCALE GENOMIC DNA]</scope>
    <source>
        <strain evidence="22 23">KS47-1</strain>
    </source>
</reference>
<proteinExistence type="inferred from homology"/>
<dbReference type="EC" id="3.1.1.3" evidence="6"/>
<evidence type="ECO:0000313" key="22">
    <source>
        <dbReference type="EMBL" id="GAV27659.1"/>
    </source>
</evidence>
<evidence type="ECO:0000256" key="11">
    <source>
        <dbReference type="ARBA" id="ARBA00022801"/>
    </source>
</evidence>
<dbReference type="AlphaFoldDB" id="A0A1Q2YDP0"/>
<evidence type="ECO:0000256" key="5">
    <source>
        <dbReference type="ARBA" id="ARBA00011137"/>
    </source>
</evidence>
<evidence type="ECO:0000256" key="14">
    <source>
        <dbReference type="ARBA" id="ARBA00022989"/>
    </source>
</evidence>
<evidence type="ECO:0000256" key="20">
    <source>
        <dbReference type="ARBA" id="ARBA00029828"/>
    </source>
</evidence>
<accession>A0A1Q2YDP0</accession>
<sequence>MYDSLEWSIDDIVVPNISDSETILQLAKLASNAYARLPADPSWRDVSDPDSNFGKAFNDSDGFGWTEGGLRGHIFVESIDEEKLNRSPLIIIAIKGTSAAGLGGGNGGDDGEGGKTGDDGRTVEMDKFNDNLLFSCCCARVSSLWTTVCDCYEKAYTCNQNCLERSLRNPDRYYKAVLDIYRNVREQYPDNEVWVTGHSLGGALSSLLGRTYGLPAVTFEAPGELLATRRLHLPMPPGLPVEMEHIWHFGNNADPIFMGVCNGASSSCGIAGYAMESVCHSGLKCVYDTVTNLGWHVNILNHRLKTVIDKLLMMSNETAQCVKPPPCLDCYDWTFVDHSNNRKRVTKSISHPSPTSSSSSTTSGTKKRKCLKRTWYGSCYKWSDDDDDDGSGMFYHRLPVKTDWVI</sequence>
<dbReference type="InterPro" id="IPR029058">
    <property type="entry name" value="AB_hydrolase_fold"/>
</dbReference>
<evidence type="ECO:0000256" key="21">
    <source>
        <dbReference type="SAM" id="MobiDB-lite"/>
    </source>
</evidence>
<dbReference type="SUPFAM" id="SSF53474">
    <property type="entry name" value="alpha/beta-Hydrolases"/>
    <property type="match status" value="1"/>
</dbReference>
<dbReference type="Gene3D" id="3.40.50.1820">
    <property type="entry name" value="alpha/beta hydrolase"/>
    <property type="match status" value="1"/>
</dbReference>
<evidence type="ECO:0000256" key="19">
    <source>
        <dbReference type="ARBA" id="ARBA00024663"/>
    </source>
</evidence>
<evidence type="ECO:0000256" key="4">
    <source>
        <dbReference type="ARBA" id="ARBA00010701"/>
    </source>
</evidence>
<comment type="similarity">
    <text evidence="4">Belongs to the AB hydrolase superfamily. Lipase family.</text>
</comment>
<keyword evidence="9" id="KW-0812">Transmembrane</keyword>
<dbReference type="Proteomes" id="UP000186136">
    <property type="component" value="Unassembled WGS sequence"/>
</dbReference>
<dbReference type="GO" id="GO:0046461">
    <property type="term" value="P:neutral lipid catabolic process"/>
    <property type="evidence" value="ECO:0007669"/>
    <property type="project" value="TreeGrafter"/>
</dbReference>
<keyword evidence="12" id="KW-0442">Lipid degradation</keyword>
<keyword evidence="16" id="KW-0443">Lipid metabolism</keyword>
<dbReference type="Pfam" id="PF26363">
    <property type="entry name" value="Phospholipase-like"/>
    <property type="match status" value="1"/>
</dbReference>
<dbReference type="PANTHER" id="PTHR47175">
    <property type="entry name" value="LIPASE ATG15-RELATED"/>
    <property type="match status" value="1"/>
</dbReference>
<evidence type="ECO:0000256" key="1">
    <source>
        <dbReference type="ARBA" id="ARBA00001024"/>
    </source>
</evidence>
<keyword evidence="17" id="KW-0472">Membrane</keyword>
<evidence type="ECO:0000256" key="6">
    <source>
        <dbReference type="ARBA" id="ARBA00013279"/>
    </source>
</evidence>
<dbReference type="InterPro" id="IPR050805">
    <property type="entry name" value="ATG15_Lipase"/>
</dbReference>
<evidence type="ECO:0000256" key="13">
    <source>
        <dbReference type="ARBA" id="ARBA00022968"/>
    </source>
</evidence>
<keyword evidence="10" id="KW-0967">Endosome</keyword>
<dbReference type="PANTHER" id="PTHR47175:SF2">
    <property type="entry name" value="LIPASE ATG15-RELATED"/>
    <property type="match status" value="1"/>
</dbReference>
<keyword evidence="14" id="KW-1133">Transmembrane helix</keyword>
<keyword evidence="13" id="KW-0735">Signal-anchor</keyword>
<keyword evidence="23" id="KW-1185">Reference proteome</keyword>
<comment type="subcellular location">
    <subcellularLocation>
        <location evidence="3">Endosome</location>
        <location evidence="3">Multivesicular body membrane</location>
        <topology evidence="3">Single-pass type II membrane protein</topology>
    </subcellularLocation>
    <subcellularLocation>
        <location evidence="2">Prevacuolar compartment membrane</location>
        <topology evidence="2">Single-pass type II membrane protein</topology>
    </subcellularLocation>
</comment>
<evidence type="ECO:0000256" key="3">
    <source>
        <dbReference type="ARBA" id="ARBA00004343"/>
    </source>
</evidence>
<gene>
    <name evidence="22" type="ORF">PMKS-001127</name>
</gene>
<dbReference type="GO" id="GO:0004806">
    <property type="term" value="F:triacylglycerol lipase activity"/>
    <property type="evidence" value="ECO:0007669"/>
    <property type="project" value="UniProtKB-EC"/>
</dbReference>
<keyword evidence="15" id="KW-0072">Autophagy</keyword>
<dbReference type="GO" id="GO:0006660">
    <property type="term" value="P:phosphatidylserine catabolic process"/>
    <property type="evidence" value="ECO:0007669"/>
    <property type="project" value="TreeGrafter"/>
</dbReference>
<evidence type="ECO:0000256" key="17">
    <source>
        <dbReference type="ARBA" id="ARBA00023136"/>
    </source>
</evidence>
<comment type="catalytic activity">
    <reaction evidence="1">
        <text>a triacylglycerol + H2O = a diacylglycerol + a fatty acid + H(+)</text>
        <dbReference type="Rhea" id="RHEA:12044"/>
        <dbReference type="ChEBI" id="CHEBI:15377"/>
        <dbReference type="ChEBI" id="CHEBI:15378"/>
        <dbReference type="ChEBI" id="CHEBI:17855"/>
        <dbReference type="ChEBI" id="CHEBI:18035"/>
        <dbReference type="ChEBI" id="CHEBI:28868"/>
        <dbReference type="EC" id="3.1.1.3"/>
    </reaction>
</comment>
<evidence type="ECO:0000313" key="23">
    <source>
        <dbReference type="Proteomes" id="UP000186136"/>
    </source>
</evidence>
<dbReference type="GO" id="GO:0004620">
    <property type="term" value="F:phospholipase activity"/>
    <property type="evidence" value="ECO:0007669"/>
    <property type="project" value="TreeGrafter"/>
</dbReference>
<feature type="compositionally biased region" description="Low complexity" evidence="21">
    <location>
        <begin position="347"/>
        <end position="364"/>
    </location>
</feature>
<dbReference type="GO" id="GO:0005775">
    <property type="term" value="C:vacuolar lumen"/>
    <property type="evidence" value="ECO:0007669"/>
    <property type="project" value="TreeGrafter"/>
</dbReference>
<dbReference type="GO" id="GO:0034727">
    <property type="term" value="P:piecemeal microautophagy of the nucleus"/>
    <property type="evidence" value="ECO:0007669"/>
    <property type="project" value="TreeGrafter"/>
</dbReference>
<evidence type="ECO:0000256" key="12">
    <source>
        <dbReference type="ARBA" id="ARBA00022963"/>
    </source>
</evidence>
<evidence type="ECO:0000256" key="8">
    <source>
        <dbReference type="ARBA" id="ARBA00019241"/>
    </source>
</evidence>
<dbReference type="GO" id="GO:0032585">
    <property type="term" value="C:multivesicular body membrane"/>
    <property type="evidence" value="ECO:0007669"/>
    <property type="project" value="UniProtKB-SubCell"/>
</dbReference>
<comment type="subunit">
    <text evidence="5">Binds to both phosphatidylinositol (PI) and phosphatidylinositol 3,5-bisphosphate (PIP2).</text>
</comment>
<feature type="region of interest" description="Disordered" evidence="21">
    <location>
        <begin position="345"/>
        <end position="365"/>
    </location>
</feature>
<organism evidence="22 23">
    <name type="scientific">Pichia membranifaciens</name>
    <dbReference type="NCBI Taxonomy" id="4926"/>
    <lineage>
        <taxon>Eukaryota</taxon>
        <taxon>Fungi</taxon>
        <taxon>Dikarya</taxon>
        <taxon>Ascomycota</taxon>
        <taxon>Saccharomycotina</taxon>
        <taxon>Pichiomycetes</taxon>
        <taxon>Pichiales</taxon>
        <taxon>Pichiaceae</taxon>
        <taxon>Pichia</taxon>
    </lineage>
</organism>
<keyword evidence="18" id="KW-0325">Glycoprotein</keyword>
<evidence type="ECO:0000256" key="18">
    <source>
        <dbReference type="ARBA" id="ARBA00023180"/>
    </source>
</evidence>
<protein>
    <recommendedName>
        <fullName evidence="7">Putative lipase ATG15</fullName>
        <ecNumber evidence="6">3.1.1.3</ecNumber>
    </recommendedName>
    <alternativeName>
        <fullName evidence="20">Autophagy-related protein 15</fullName>
    </alternativeName>
    <alternativeName>
        <fullName evidence="8">Putative lipase atg15</fullName>
    </alternativeName>
</protein>
<comment type="caution">
    <text evidence="22">The sequence shown here is derived from an EMBL/GenBank/DDBJ whole genome shotgun (WGS) entry which is preliminary data.</text>
</comment>
<evidence type="ECO:0000256" key="2">
    <source>
        <dbReference type="ARBA" id="ARBA00004270"/>
    </source>
</evidence>
<dbReference type="EMBL" id="BDGI01000042">
    <property type="protein sequence ID" value="GAV27659.1"/>
    <property type="molecule type" value="Genomic_DNA"/>
</dbReference>
<comment type="function">
    <text evidence="19">Lipase which is essential for lysis of subvacuolar cytoplasm to vacuole targeted bodies and intravacuolar autophagic bodies. Involved in the lysis of intravacuolar multivesicular body (MVB) vesicles. The intravacuolar membrane disintegration by ATG15 is critical to life span extension.</text>
</comment>
<evidence type="ECO:0000256" key="15">
    <source>
        <dbReference type="ARBA" id="ARBA00023006"/>
    </source>
</evidence>
<evidence type="ECO:0000256" key="16">
    <source>
        <dbReference type="ARBA" id="ARBA00023098"/>
    </source>
</evidence>
<evidence type="ECO:0000256" key="7">
    <source>
        <dbReference type="ARBA" id="ARBA00018542"/>
    </source>
</evidence>
<name>A0A1Q2YDP0_9ASCO</name>
<evidence type="ECO:0000256" key="9">
    <source>
        <dbReference type="ARBA" id="ARBA00022692"/>
    </source>
</evidence>
<keyword evidence="11" id="KW-0378">Hydrolase</keyword>